<organism evidence="1 2">
    <name type="scientific">Pseudoalteromonas luteoviolacea</name>
    <dbReference type="NCBI Taxonomy" id="43657"/>
    <lineage>
        <taxon>Bacteria</taxon>
        <taxon>Pseudomonadati</taxon>
        <taxon>Pseudomonadota</taxon>
        <taxon>Gammaproteobacteria</taxon>
        <taxon>Alteromonadales</taxon>
        <taxon>Pseudoalteromonadaceae</taxon>
        <taxon>Pseudoalteromonas</taxon>
    </lineage>
</organism>
<dbReference type="Proteomes" id="UP000093366">
    <property type="component" value="Unassembled WGS sequence"/>
</dbReference>
<dbReference type="EMBL" id="MAUJ01000001">
    <property type="protein sequence ID" value="OCQ22602.1"/>
    <property type="molecule type" value="Genomic_DNA"/>
</dbReference>
<sequence length="100" mass="11975">MWTWLLRKIKRDKFREPKINSMRILLAHLDVSHKSDCKPLVCRIEKILNEFESAITIDVSDALELYKEPSELIDIAEKNDWLEQCLFVKKRLEFYHTGKL</sequence>
<dbReference type="RefSeq" id="WP_065788614.1">
    <property type="nucleotide sequence ID" value="NZ_MAUJ01000001.1"/>
</dbReference>
<name>A0A1C0TTE6_9GAMM</name>
<protein>
    <submittedName>
        <fullName evidence="1">Uncharacterized protein</fullName>
    </submittedName>
</protein>
<reference evidence="2" key="1">
    <citation type="submission" date="2016-07" db="EMBL/GenBank/DDBJ databases">
        <authorList>
            <person name="Florea S."/>
            <person name="Webb J.S."/>
            <person name="Jaromczyk J."/>
            <person name="Schardl C.L."/>
        </authorList>
    </citation>
    <scope>NUCLEOTIDE SEQUENCE [LARGE SCALE GENOMIC DNA]</scope>
    <source>
        <strain evidence="2">IPB1</strain>
    </source>
</reference>
<dbReference type="AlphaFoldDB" id="A0A1C0TTE6"/>
<gene>
    <name evidence="1" type="ORF">A7985_01145</name>
</gene>
<comment type="caution">
    <text evidence="1">The sequence shown here is derived from an EMBL/GenBank/DDBJ whole genome shotgun (WGS) entry which is preliminary data.</text>
</comment>
<accession>A0A1C0TTE6</accession>
<evidence type="ECO:0000313" key="1">
    <source>
        <dbReference type="EMBL" id="OCQ22602.1"/>
    </source>
</evidence>
<proteinExistence type="predicted"/>
<evidence type="ECO:0000313" key="2">
    <source>
        <dbReference type="Proteomes" id="UP000093366"/>
    </source>
</evidence>